<name>A0AAD4MFP7_9AGAM</name>
<feature type="transmembrane region" description="Helical" evidence="7">
    <location>
        <begin position="207"/>
        <end position="225"/>
    </location>
</feature>
<dbReference type="Proteomes" id="UP001203297">
    <property type="component" value="Unassembled WGS sequence"/>
</dbReference>
<dbReference type="GO" id="GO:0016020">
    <property type="term" value="C:membrane"/>
    <property type="evidence" value="ECO:0007669"/>
    <property type="project" value="UniProtKB-SubCell"/>
</dbReference>
<keyword evidence="2 7" id="KW-0812">Transmembrane</keyword>
<feature type="compositionally biased region" description="Low complexity" evidence="6">
    <location>
        <begin position="505"/>
        <end position="517"/>
    </location>
</feature>
<organism evidence="10 11">
    <name type="scientific">Multifurca ochricompacta</name>
    <dbReference type="NCBI Taxonomy" id="376703"/>
    <lineage>
        <taxon>Eukaryota</taxon>
        <taxon>Fungi</taxon>
        <taxon>Dikarya</taxon>
        <taxon>Basidiomycota</taxon>
        <taxon>Agaricomycotina</taxon>
        <taxon>Agaricomycetes</taxon>
        <taxon>Russulales</taxon>
        <taxon>Russulaceae</taxon>
        <taxon>Multifurca</taxon>
    </lineage>
</organism>
<dbReference type="PANTHER" id="PTHR39469:SF1">
    <property type="entry name" value="DUF4203 DOMAIN-CONTAINING PROTEIN"/>
    <property type="match status" value="1"/>
</dbReference>
<proteinExistence type="predicted"/>
<feature type="region of interest" description="Disordered" evidence="6">
    <location>
        <begin position="501"/>
        <end position="562"/>
    </location>
</feature>
<feature type="transmembrane region" description="Helical" evidence="7">
    <location>
        <begin position="231"/>
        <end position="251"/>
    </location>
</feature>
<evidence type="ECO:0000259" key="9">
    <source>
        <dbReference type="Pfam" id="PF13886"/>
    </source>
</evidence>
<feature type="compositionally biased region" description="Basic and acidic residues" evidence="6">
    <location>
        <begin position="773"/>
        <end position="785"/>
    </location>
</feature>
<feature type="signal peptide" evidence="8">
    <location>
        <begin position="1"/>
        <end position="34"/>
    </location>
</feature>
<evidence type="ECO:0000313" key="11">
    <source>
        <dbReference type="Proteomes" id="UP001203297"/>
    </source>
</evidence>
<evidence type="ECO:0000256" key="3">
    <source>
        <dbReference type="ARBA" id="ARBA00022989"/>
    </source>
</evidence>
<dbReference type="EMBL" id="WTXG01000001">
    <property type="protein sequence ID" value="KAI0307912.1"/>
    <property type="molecule type" value="Genomic_DNA"/>
</dbReference>
<keyword evidence="3 7" id="KW-1133">Transmembrane helix</keyword>
<feature type="transmembrane region" description="Helical" evidence="7">
    <location>
        <begin position="118"/>
        <end position="137"/>
    </location>
</feature>
<keyword evidence="8" id="KW-0732">Signal</keyword>
<feature type="coiled-coil region" evidence="5">
    <location>
        <begin position="343"/>
        <end position="377"/>
    </location>
</feature>
<evidence type="ECO:0000256" key="4">
    <source>
        <dbReference type="ARBA" id="ARBA00023136"/>
    </source>
</evidence>
<protein>
    <recommendedName>
        <fullName evidence="9">TM7S3/TM198-like domain-containing protein</fullName>
    </recommendedName>
</protein>
<dbReference type="PANTHER" id="PTHR39469">
    <property type="entry name" value="CHROMOSOME 1, WHOLE GENOME SHOTGUN SEQUENCE"/>
    <property type="match status" value="1"/>
</dbReference>
<accession>A0AAD4MFP7</accession>
<feature type="transmembrane region" description="Helical" evidence="7">
    <location>
        <begin position="258"/>
        <end position="281"/>
    </location>
</feature>
<evidence type="ECO:0000256" key="8">
    <source>
        <dbReference type="SAM" id="SignalP"/>
    </source>
</evidence>
<keyword evidence="4 7" id="KW-0472">Membrane</keyword>
<feature type="chain" id="PRO_5042292362" description="TM7S3/TM198-like domain-containing protein" evidence="8">
    <location>
        <begin position="35"/>
        <end position="877"/>
    </location>
</feature>
<reference evidence="10" key="1">
    <citation type="journal article" date="2022" name="New Phytol.">
        <title>Evolutionary transition to the ectomycorrhizal habit in the genomes of a hyperdiverse lineage of mushroom-forming fungi.</title>
        <authorList>
            <person name="Looney B."/>
            <person name="Miyauchi S."/>
            <person name="Morin E."/>
            <person name="Drula E."/>
            <person name="Courty P.E."/>
            <person name="Kohler A."/>
            <person name="Kuo A."/>
            <person name="LaButti K."/>
            <person name="Pangilinan J."/>
            <person name="Lipzen A."/>
            <person name="Riley R."/>
            <person name="Andreopoulos W."/>
            <person name="He G."/>
            <person name="Johnson J."/>
            <person name="Nolan M."/>
            <person name="Tritt A."/>
            <person name="Barry K.W."/>
            <person name="Grigoriev I.V."/>
            <person name="Nagy L.G."/>
            <person name="Hibbett D."/>
            <person name="Henrissat B."/>
            <person name="Matheny P.B."/>
            <person name="Labbe J."/>
            <person name="Martin F.M."/>
        </authorList>
    </citation>
    <scope>NUCLEOTIDE SEQUENCE</scope>
    <source>
        <strain evidence="10">BPL690</strain>
    </source>
</reference>
<feature type="transmembrane region" description="Helical" evidence="7">
    <location>
        <begin position="144"/>
        <end position="167"/>
    </location>
</feature>
<feature type="region of interest" description="Disordered" evidence="6">
    <location>
        <begin position="395"/>
        <end position="418"/>
    </location>
</feature>
<dbReference type="InterPro" id="IPR025256">
    <property type="entry name" value="TM7S3/TM198-like_dom"/>
</dbReference>
<comment type="caution">
    <text evidence="10">The sequence shown here is derived from an EMBL/GenBank/DDBJ whole genome shotgun (WGS) entry which is preliminary data.</text>
</comment>
<sequence>MSFPRLFWLWLNLGYLRLLLPLLVLASLILSVSAQSNPSPPSTSTILANVTVIEETSSFTTTSAARSGTQTLSLVAVLPTVVNVTLTIAPTPTSSINASASASSTSSPTILATKIDPAFGVLGSVLILTGLPSAFLGHKNRWTSFFLIGFYTLSLICFALIANFGILRSVNPPSTTLRGMFVLSSFVAGAAGGGFAIFFWKTTKYFIGAWGGLAFGLWIQCFRDGGLIRPIGIRWLMFIFCSVIGFVLCTIPKIHYQILLIATAFVGASAVVLGADCFSTAGLKEFYVWNIGFRKLFPKYIEHNIQFPVSQAMQIELGLIGAVALMGIAVQLRILHVLRRKLKEIAAEQKRRERQDNAEAAERFSKLELEKAEWEKEHPGLDKYDRRYSEFSGTTLLRGGDKPDDSNLGTRPRRSSGLSEFLAAGTPEEELKRAAMKNPQGAGVLPVLDLGSDIKDDVPRAFVSGDIGTSDFSGAKVVDLKARESLLQEIQTIRRSIEVLKAETPQPSSGSSSRQPSVATSGHPSSVSRARTLSYDLNGTTLVPSYQRPPRQPDPRARNQSMDIPTFDAHIGHSIGRPTSAPLRSDDWDSYLRDRKLLQPPSGVSAPIATTPVPAVVSTPRPPVPAAVQDALLRRQMRENLLEADAAEGDKLNRPVSTTNHGSASAPQKVQHRRVASSPLSGSYMPPTILPPRKVTPPPAQQPRTVAYEELTERHREKLRELQAPLTNAEKEQAELDVAKARWERSKAAERQAVTKRQAERAAAQATEARRRHSEDTTQEKDKPNRQPSTPRGPPPTRHSRSKSADKLGVISNSTGRPSPARLSMLKVEDWQQYQAEQGHLSVTPIRRDSGVPFPDSKGQEHRSNRRTAGHPREPPN</sequence>
<feature type="transmembrane region" description="Helical" evidence="7">
    <location>
        <begin position="179"/>
        <end position="200"/>
    </location>
</feature>
<feature type="region of interest" description="Disordered" evidence="6">
    <location>
        <begin position="839"/>
        <end position="877"/>
    </location>
</feature>
<dbReference type="Pfam" id="PF13886">
    <property type="entry name" value="TM7S3_TM198"/>
    <property type="match status" value="1"/>
</dbReference>
<evidence type="ECO:0000256" key="1">
    <source>
        <dbReference type="ARBA" id="ARBA00004141"/>
    </source>
</evidence>
<dbReference type="AlphaFoldDB" id="A0AAD4MFP7"/>
<feature type="compositionally biased region" description="Polar residues" evidence="6">
    <location>
        <begin position="655"/>
        <end position="668"/>
    </location>
</feature>
<feature type="compositionally biased region" description="Polar residues" evidence="6">
    <location>
        <begin position="518"/>
        <end position="544"/>
    </location>
</feature>
<keyword evidence="5" id="KW-0175">Coiled coil</keyword>
<feature type="region of interest" description="Disordered" evidence="6">
    <location>
        <begin position="644"/>
        <end position="703"/>
    </location>
</feature>
<feature type="domain" description="TM7S3/TM198-like" evidence="9">
    <location>
        <begin position="123"/>
        <end position="332"/>
    </location>
</feature>
<keyword evidence="11" id="KW-1185">Reference proteome</keyword>
<feature type="compositionally biased region" description="Pro residues" evidence="6">
    <location>
        <begin position="688"/>
        <end position="701"/>
    </location>
</feature>
<comment type="subcellular location">
    <subcellularLocation>
        <location evidence="1">Membrane</location>
        <topology evidence="1">Multi-pass membrane protein</topology>
    </subcellularLocation>
</comment>
<evidence type="ECO:0000256" key="6">
    <source>
        <dbReference type="SAM" id="MobiDB-lite"/>
    </source>
</evidence>
<feature type="region of interest" description="Disordered" evidence="6">
    <location>
        <begin position="744"/>
        <end position="826"/>
    </location>
</feature>
<evidence type="ECO:0000256" key="7">
    <source>
        <dbReference type="SAM" id="Phobius"/>
    </source>
</evidence>
<evidence type="ECO:0000313" key="10">
    <source>
        <dbReference type="EMBL" id="KAI0307912.1"/>
    </source>
</evidence>
<evidence type="ECO:0000256" key="2">
    <source>
        <dbReference type="ARBA" id="ARBA00022692"/>
    </source>
</evidence>
<evidence type="ECO:0000256" key="5">
    <source>
        <dbReference type="SAM" id="Coils"/>
    </source>
</evidence>
<gene>
    <name evidence="10" type="ORF">B0F90DRAFT_1678336</name>
</gene>